<dbReference type="STRING" id="1380566.A0A179F8K7"/>
<comment type="caution">
    <text evidence="2">The sequence shown here is derived from an EMBL/GenBank/DDBJ whole genome shotgun (WGS) entry which is preliminary data.</text>
</comment>
<evidence type="ECO:0000313" key="3">
    <source>
        <dbReference type="Proteomes" id="UP000078397"/>
    </source>
</evidence>
<evidence type="ECO:0000259" key="1">
    <source>
        <dbReference type="Pfam" id="PF07992"/>
    </source>
</evidence>
<dbReference type="Pfam" id="PF07992">
    <property type="entry name" value="Pyr_redox_2"/>
    <property type="match status" value="1"/>
</dbReference>
<dbReference type="PANTHER" id="PTHR43735:SF24">
    <property type="entry name" value="NUCLEOTIDE-DISULPHIDE OXIDOREDUCTASE AMID-LIKE, PUTATIVE (AFU_ORTHOLOGUE AFUA_1G17180)-RELATED"/>
    <property type="match status" value="1"/>
</dbReference>
<dbReference type="PRINTS" id="PR00411">
    <property type="entry name" value="PNDRDTASEI"/>
</dbReference>
<accession>A0A179F8K7</accession>
<dbReference type="Proteomes" id="UP000078397">
    <property type="component" value="Unassembled WGS sequence"/>
</dbReference>
<dbReference type="InterPro" id="IPR023753">
    <property type="entry name" value="FAD/NAD-binding_dom"/>
</dbReference>
<proteinExistence type="predicted"/>
<gene>
    <name evidence="2" type="ORF">VFPPC_14622</name>
</gene>
<evidence type="ECO:0000313" key="2">
    <source>
        <dbReference type="EMBL" id="OAQ61766.1"/>
    </source>
</evidence>
<reference evidence="2 3" key="1">
    <citation type="journal article" date="2016" name="PLoS Pathog.">
        <title>Biosynthesis of antibiotic leucinostatins in bio-control fungus Purpureocillium lilacinum and their inhibition on phytophthora revealed by genome mining.</title>
        <authorList>
            <person name="Wang G."/>
            <person name="Liu Z."/>
            <person name="Lin R."/>
            <person name="Li E."/>
            <person name="Mao Z."/>
            <person name="Ling J."/>
            <person name="Yang Y."/>
            <person name="Yin W.B."/>
            <person name="Xie B."/>
        </authorList>
    </citation>
    <scope>NUCLEOTIDE SEQUENCE [LARGE SCALE GENOMIC DNA]</scope>
    <source>
        <strain evidence="2">170</strain>
    </source>
</reference>
<organism evidence="2 3">
    <name type="scientific">Pochonia chlamydosporia 170</name>
    <dbReference type="NCBI Taxonomy" id="1380566"/>
    <lineage>
        <taxon>Eukaryota</taxon>
        <taxon>Fungi</taxon>
        <taxon>Dikarya</taxon>
        <taxon>Ascomycota</taxon>
        <taxon>Pezizomycotina</taxon>
        <taxon>Sordariomycetes</taxon>
        <taxon>Hypocreomycetidae</taxon>
        <taxon>Hypocreales</taxon>
        <taxon>Clavicipitaceae</taxon>
        <taxon>Pochonia</taxon>
    </lineage>
</organism>
<dbReference type="RefSeq" id="XP_018139470.1">
    <property type="nucleotide sequence ID" value="XM_018292390.1"/>
</dbReference>
<dbReference type="AlphaFoldDB" id="A0A179F8K7"/>
<dbReference type="GO" id="GO:0005737">
    <property type="term" value="C:cytoplasm"/>
    <property type="evidence" value="ECO:0007669"/>
    <property type="project" value="TreeGrafter"/>
</dbReference>
<dbReference type="GeneID" id="28856384"/>
<feature type="domain" description="FAD/NAD(P)-binding" evidence="1">
    <location>
        <begin position="12"/>
        <end position="308"/>
    </location>
</feature>
<dbReference type="EMBL" id="LSBJ02000007">
    <property type="protein sequence ID" value="OAQ61766.1"/>
    <property type="molecule type" value="Genomic_DNA"/>
</dbReference>
<keyword evidence="3" id="KW-1185">Reference proteome</keyword>
<dbReference type="OrthoDB" id="202203at2759"/>
<sequence length="383" mass="41682">METPATPSNPLRVIIIGASYGGLSAAVNLLDLCTGRPARFTPSPPSHQPTTPIPLELTILDERDGFFHTIGAPLALTNPKYTSPFWTHTSDITALQHPSVKFIHGSACSIDIHSQTLTLLASGSSSRKTLPYDYLIVASGLRRAWPVVPQALRKSDYLDEVAAHISRLNTDVVVIGGGAVGVETATEVKHTYPLLNVTLIHSRSELLSSEPLPDQFKERVLHAVREAGVKVILNTRFDLEEPGSRYVIKAISRPVPSTSFLPGQVLDKEGYVRVTELLNFGDSKRQFAVGDVTVVKGIKRCSSAMQMGYCAAVNIYRDVTGGEYMAMGEVYPGMGLAVGKTGLYWNPDDGIVVGEEALKEMFDDDLGWTKCWEYMNLGTPHGV</sequence>
<dbReference type="InterPro" id="IPR036188">
    <property type="entry name" value="FAD/NAD-bd_sf"/>
</dbReference>
<dbReference type="KEGG" id="pchm:VFPPC_14622"/>
<name>A0A179F8K7_METCM</name>
<dbReference type="GO" id="GO:0050660">
    <property type="term" value="F:flavin adenine dinucleotide binding"/>
    <property type="evidence" value="ECO:0007669"/>
    <property type="project" value="TreeGrafter"/>
</dbReference>
<dbReference type="GO" id="GO:0004174">
    <property type="term" value="F:electron-transferring-flavoprotein dehydrogenase activity"/>
    <property type="evidence" value="ECO:0007669"/>
    <property type="project" value="TreeGrafter"/>
</dbReference>
<dbReference type="SUPFAM" id="SSF51905">
    <property type="entry name" value="FAD/NAD(P)-binding domain"/>
    <property type="match status" value="2"/>
</dbReference>
<dbReference type="Gene3D" id="3.50.50.100">
    <property type="match status" value="1"/>
</dbReference>
<dbReference type="PANTHER" id="PTHR43735">
    <property type="entry name" value="APOPTOSIS-INDUCING FACTOR 1"/>
    <property type="match status" value="1"/>
</dbReference>
<dbReference type="PRINTS" id="PR00368">
    <property type="entry name" value="FADPNR"/>
</dbReference>
<protein>
    <submittedName>
        <fullName evidence="2">Pyridine nucleotide-disulfide protein</fullName>
    </submittedName>
</protein>